<evidence type="ECO:0000313" key="4">
    <source>
        <dbReference type="Proteomes" id="UP001164746"/>
    </source>
</evidence>
<evidence type="ECO:0000259" key="2">
    <source>
        <dbReference type="Pfam" id="PF12706"/>
    </source>
</evidence>
<dbReference type="Pfam" id="PF12706">
    <property type="entry name" value="Lactamase_B_2"/>
    <property type="match status" value="1"/>
</dbReference>
<keyword evidence="4" id="KW-1185">Reference proteome</keyword>
<dbReference type="Proteomes" id="UP001164746">
    <property type="component" value="Chromosome 8"/>
</dbReference>
<name>A0ABY7EUG8_MYAAR</name>
<dbReference type="PANTHER" id="PTHR15032:SF4">
    <property type="entry name" value="N-ACYL-PHOSPHATIDYLETHANOLAMINE-HYDROLYZING PHOSPHOLIPASE D"/>
    <property type="match status" value="1"/>
</dbReference>
<dbReference type="InterPro" id="IPR001279">
    <property type="entry name" value="Metallo-B-lactamas"/>
</dbReference>
<reference evidence="3" key="1">
    <citation type="submission" date="2022-11" db="EMBL/GenBank/DDBJ databases">
        <title>Centuries of genome instability and evolution in soft-shell clam transmissible cancer (bioRxiv).</title>
        <authorList>
            <person name="Hart S.F.M."/>
            <person name="Yonemitsu M.A."/>
            <person name="Giersch R.M."/>
            <person name="Beal B.F."/>
            <person name="Arriagada G."/>
            <person name="Davis B.W."/>
            <person name="Ostrander E.A."/>
            <person name="Goff S.P."/>
            <person name="Metzger M.J."/>
        </authorList>
    </citation>
    <scope>NUCLEOTIDE SEQUENCE</scope>
    <source>
        <strain evidence="3">MELC-2E11</strain>
        <tissue evidence="3">Siphon/mantle</tissue>
    </source>
</reference>
<proteinExistence type="predicted"/>
<dbReference type="InterPro" id="IPR036866">
    <property type="entry name" value="RibonucZ/Hydroxyglut_hydro"/>
</dbReference>
<sequence length="242" mass="28231">MEKYKLMVIAIGQESKKNDQNDSIHNHHDHLDSQSVRDIARLHPKARWLVGLGNKKFCVDKGCANVEEMEWWESTSIGSFTFALWCGWVVESPKYKYYFAGDTGYQDELFNLIGRKYGPFDLASIPIGAYEPRFITKFERVNPEEAVKIHMDIRCRVSIGIHWGTFELTNEYYLEPPQELEKQMYNNGLDPKTFFSLRIGETWIVGEDRDYDPPFMEREKTGTPRLNNGPESDSGFPFPWIR</sequence>
<feature type="region of interest" description="Disordered" evidence="1">
    <location>
        <begin position="217"/>
        <end position="242"/>
    </location>
</feature>
<gene>
    <name evidence="3" type="ORF">MAR_026368</name>
</gene>
<dbReference type="Gene3D" id="3.60.15.10">
    <property type="entry name" value="Ribonuclease Z/Hydroxyacylglutathione hydrolase-like"/>
    <property type="match status" value="1"/>
</dbReference>
<accession>A0ABY7EUG8</accession>
<evidence type="ECO:0000313" key="3">
    <source>
        <dbReference type="EMBL" id="WAR12188.1"/>
    </source>
</evidence>
<feature type="domain" description="Metallo-beta-lactamase" evidence="2">
    <location>
        <begin position="24"/>
        <end position="163"/>
    </location>
</feature>
<dbReference type="EMBL" id="CP111019">
    <property type="protein sequence ID" value="WAR12188.1"/>
    <property type="molecule type" value="Genomic_DNA"/>
</dbReference>
<protein>
    <submittedName>
        <fullName evidence="3">NAPEP-like protein</fullName>
    </submittedName>
</protein>
<organism evidence="3 4">
    <name type="scientific">Mya arenaria</name>
    <name type="common">Soft-shell clam</name>
    <dbReference type="NCBI Taxonomy" id="6604"/>
    <lineage>
        <taxon>Eukaryota</taxon>
        <taxon>Metazoa</taxon>
        <taxon>Spiralia</taxon>
        <taxon>Lophotrochozoa</taxon>
        <taxon>Mollusca</taxon>
        <taxon>Bivalvia</taxon>
        <taxon>Autobranchia</taxon>
        <taxon>Heteroconchia</taxon>
        <taxon>Euheterodonta</taxon>
        <taxon>Imparidentia</taxon>
        <taxon>Neoheterodontei</taxon>
        <taxon>Myida</taxon>
        <taxon>Myoidea</taxon>
        <taxon>Myidae</taxon>
        <taxon>Mya</taxon>
    </lineage>
</organism>
<dbReference type="PANTHER" id="PTHR15032">
    <property type="entry name" value="N-ACYL-PHOSPHATIDYLETHANOLAMINE-HYDROLYZING PHOSPHOLIPASE D"/>
    <property type="match status" value="1"/>
</dbReference>
<dbReference type="SUPFAM" id="SSF56281">
    <property type="entry name" value="Metallo-hydrolase/oxidoreductase"/>
    <property type="match status" value="1"/>
</dbReference>
<evidence type="ECO:0000256" key="1">
    <source>
        <dbReference type="SAM" id="MobiDB-lite"/>
    </source>
</evidence>